<feature type="signal peptide" evidence="1">
    <location>
        <begin position="1"/>
        <end position="23"/>
    </location>
</feature>
<feature type="chain" id="PRO_5046437505" description="DUF3108 domain-containing protein" evidence="1">
    <location>
        <begin position="24"/>
        <end position="249"/>
    </location>
</feature>
<feature type="domain" description="DUF3108" evidence="2">
    <location>
        <begin position="69"/>
        <end position="230"/>
    </location>
</feature>
<dbReference type="Proteomes" id="UP001589867">
    <property type="component" value="Unassembled WGS sequence"/>
</dbReference>
<evidence type="ECO:0000256" key="1">
    <source>
        <dbReference type="SAM" id="SignalP"/>
    </source>
</evidence>
<proteinExistence type="predicted"/>
<dbReference type="RefSeq" id="WP_377247217.1">
    <property type="nucleotide sequence ID" value="NZ_JBHLUH010000009.1"/>
</dbReference>
<sequence length="249" mass="24835">MIKPRRRWLALPAALVLALPVTACGSGGDEAPAANAPAPTGAPSTEAAAPADTGLYFYPPVEGATLEYTLGGVVSGTTSVTVDSVVQGAEGRTVTVTEKGTGGAAEREFVTRSDGGLTVDIGAFGAAAAGFEVRGSGDDVAVPPVADLEAGTKGTGRTAVEVRGPGLDGRSQQVRYTVTGVGTESVTTPAGTAEAYAISLDLDLGQGIAGVTEASGKFWLKPGFGLVKQEVTISGLTLTTELAKSSVPL</sequence>
<keyword evidence="1" id="KW-0732">Signal</keyword>
<evidence type="ECO:0000313" key="3">
    <source>
        <dbReference type="EMBL" id="MFC0527392.1"/>
    </source>
</evidence>
<evidence type="ECO:0000313" key="4">
    <source>
        <dbReference type="Proteomes" id="UP001589867"/>
    </source>
</evidence>
<keyword evidence="4" id="KW-1185">Reference proteome</keyword>
<organism evidence="3 4">
    <name type="scientific">Phytohabitans kaempferiae</name>
    <dbReference type="NCBI Taxonomy" id="1620943"/>
    <lineage>
        <taxon>Bacteria</taxon>
        <taxon>Bacillati</taxon>
        <taxon>Actinomycetota</taxon>
        <taxon>Actinomycetes</taxon>
        <taxon>Micromonosporales</taxon>
        <taxon>Micromonosporaceae</taxon>
    </lineage>
</organism>
<evidence type="ECO:0000259" key="2">
    <source>
        <dbReference type="Pfam" id="PF21347"/>
    </source>
</evidence>
<dbReference type="InterPro" id="IPR049279">
    <property type="entry name" value="DUF3108-like"/>
</dbReference>
<protein>
    <recommendedName>
        <fullName evidence="2">DUF3108 domain-containing protein</fullName>
    </recommendedName>
</protein>
<dbReference type="Pfam" id="PF21347">
    <property type="entry name" value="DUF3108_like"/>
    <property type="match status" value="1"/>
</dbReference>
<gene>
    <name evidence="3" type="ORF">ACFFIA_06945</name>
</gene>
<dbReference type="PROSITE" id="PS51318">
    <property type="entry name" value="TAT"/>
    <property type="match status" value="1"/>
</dbReference>
<dbReference type="EMBL" id="JBHLUH010000009">
    <property type="protein sequence ID" value="MFC0527392.1"/>
    <property type="molecule type" value="Genomic_DNA"/>
</dbReference>
<dbReference type="InterPro" id="IPR006311">
    <property type="entry name" value="TAT_signal"/>
</dbReference>
<accession>A0ABV6LY74</accession>
<comment type="caution">
    <text evidence="3">The sequence shown here is derived from an EMBL/GenBank/DDBJ whole genome shotgun (WGS) entry which is preliminary data.</text>
</comment>
<dbReference type="Gene3D" id="2.40.360.20">
    <property type="match status" value="1"/>
</dbReference>
<name>A0ABV6LY74_9ACTN</name>
<reference evidence="3 4" key="1">
    <citation type="submission" date="2024-09" db="EMBL/GenBank/DDBJ databases">
        <authorList>
            <person name="Sun Q."/>
            <person name="Mori K."/>
        </authorList>
    </citation>
    <scope>NUCLEOTIDE SEQUENCE [LARGE SCALE GENOMIC DNA]</scope>
    <source>
        <strain evidence="3 4">TBRC 3947</strain>
    </source>
</reference>